<gene>
    <name evidence="1" type="ORF">JBF12_18945</name>
</gene>
<evidence type="ECO:0000313" key="1">
    <source>
        <dbReference type="EMBL" id="MBI0315031.1"/>
    </source>
</evidence>
<name>A0ABS0RDX1_9ACTN</name>
<organism evidence="1 2">
    <name type="scientific">Streptomyces javensis</name>
    <dbReference type="NCBI Taxonomy" id="114698"/>
    <lineage>
        <taxon>Bacteria</taxon>
        <taxon>Bacillati</taxon>
        <taxon>Actinomycetota</taxon>
        <taxon>Actinomycetes</taxon>
        <taxon>Kitasatosporales</taxon>
        <taxon>Streptomycetaceae</taxon>
        <taxon>Streptomyces</taxon>
        <taxon>Streptomyces violaceusniger group</taxon>
    </lineage>
</organism>
<evidence type="ECO:0000313" key="2">
    <source>
        <dbReference type="Proteomes" id="UP000638849"/>
    </source>
</evidence>
<protein>
    <submittedName>
        <fullName evidence="1">Uncharacterized protein</fullName>
    </submittedName>
</protein>
<dbReference type="Proteomes" id="UP000638849">
    <property type="component" value="Unassembled WGS sequence"/>
</dbReference>
<sequence length="48" mass="5370">MRRRRRRLTAARAGLLAFCAARMDLMLCVVPALLVLAVWLCFVVAPTP</sequence>
<reference evidence="1 2" key="1">
    <citation type="submission" date="2020-12" db="EMBL/GenBank/DDBJ databases">
        <authorList>
            <person name="Kusuma A.B."/>
            <person name="Nouioui I."/>
            <person name="Goodfellow M."/>
        </authorList>
    </citation>
    <scope>NUCLEOTIDE SEQUENCE [LARGE SCALE GENOMIC DNA]</scope>
    <source>
        <strain evidence="1 2">DSM 41764</strain>
    </source>
</reference>
<keyword evidence="2" id="KW-1185">Reference proteome</keyword>
<dbReference type="RefSeq" id="WP_198278010.1">
    <property type="nucleotide sequence ID" value="NZ_BAAAIF010000048.1"/>
</dbReference>
<dbReference type="EMBL" id="JAEEAQ010000167">
    <property type="protein sequence ID" value="MBI0315031.1"/>
    <property type="molecule type" value="Genomic_DNA"/>
</dbReference>
<accession>A0ABS0RDX1</accession>
<comment type="caution">
    <text evidence="1">The sequence shown here is derived from an EMBL/GenBank/DDBJ whole genome shotgun (WGS) entry which is preliminary data.</text>
</comment>
<proteinExistence type="predicted"/>